<evidence type="ECO:0000256" key="1">
    <source>
        <dbReference type="SAM" id="MobiDB-lite"/>
    </source>
</evidence>
<reference evidence="2 3" key="1">
    <citation type="submission" date="2020-04" db="EMBL/GenBank/DDBJ databases">
        <authorList>
            <person name="De Canck E."/>
        </authorList>
    </citation>
    <scope>NUCLEOTIDE SEQUENCE [LARGE SCALE GENOMIC DNA]</scope>
    <source>
        <strain evidence="2 3">LMG 29542</strain>
    </source>
</reference>
<sequence>MRMTGINGSPNIGDFSDDAGATVDSDHKNKIAELQDAMQKFMTDLSPRLVLRSLSAPPPVHHTVSGDNHQPAQFSTTRLKYTPAEADDSD</sequence>
<evidence type="ECO:0000313" key="3">
    <source>
        <dbReference type="Proteomes" id="UP000494363"/>
    </source>
</evidence>
<dbReference type="AlphaFoldDB" id="A0A6J5EDT9"/>
<evidence type="ECO:0000313" key="2">
    <source>
        <dbReference type="EMBL" id="CAB3763205.1"/>
    </source>
</evidence>
<feature type="compositionally biased region" description="Polar residues" evidence="1">
    <location>
        <begin position="1"/>
        <end position="10"/>
    </location>
</feature>
<proteinExistence type="predicted"/>
<name>A0A6J5EDT9_9BURK</name>
<gene>
    <name evidence="2" type="ORF">LMG29542_04532</name>
</gene>
<protein>
    <submittedName>
        <fullName evidence="2">Uncharacterized protein</fullName>
    </submittedName>
</protein>
<dbReference type="EMBL" id="CADIKH010000021">
    <property type="protein sequence ID" value="CAB3763205.1"/>
    <property type="molecule type" value="Genomic_DNA"/>
</dbReference>
<accession>A0A6J5EDT9</accession>
<feature type="region of interest" description="Disordered" evidence="1">
    <location>
        <begin position="56"/>
        <end position="90"/>
    </location>
</feature>
<feature type="compositionally biased region" description="Polar residues" evidence="1">
    <location>
        <begin position="65"/>
        <end position="79"/>
    </location>
</feature>
<keyword evidence="3" id="KW-1185">Reference proteome</keyword>
<dbReference type="Proteomes" id="UP000494363">
    <property type="component" value="Unassembled WGS sequence"/>
</dbReference>
<feature type="region of interest" description="Disordered" evidence="1">
    <location>
        <begin position="1"/>
        <end position="23"/>
    </location>
</feature>
<organism evidence="2 3">
    <name type="scientific">Paraburkholderia humisilvae</name>
    <dbReference type="NCBI Taxonomy" id="627669"/>
    <lineage>
        <taxon>Bacteria</taxon>
        <taxon>Pseudomonadati</taxon>
        <taxon>Pseudomonadota</taxon>
        <taxon>Betaproteobacteria</taxon>
        <taxon>Burkholderiales</taxon>
        <taxon>Burkholderiaceae</taxon>
        <taxon>Paraburkholderia</taxon>
    </lineage>
</organism>
<dbReference type="RefSeq" id="WP_377691859.1">
    <property type="nucleotide sequence ID" value="NZ_JBHLTK010000009.1"/>
</dbReference>